<dbReference type="Proteomes" id="UP000011134">
    <property type="component" value="Unassembled WGS sequence"/>
</dbReference>
<dbReference type="EMBL" id="AMZO01000038">
    <property type="protein sequence ID" value="ELR63588.1"/>
    <property type="molecule type" value="Genomic_DNA"/>
</dbReference>
<name>L8J5W1_9GAMM</name>
<dbReference type="Gene3D" id="2.40.160.40">
    <property type="entry name" value="monomeric porin ompg"/>
    <property type="match status" value="1"/>
</dbReference>
<reference evidence="3 4" key="1">
    <citation type="submission" date="2012-12" db="EMBL/GenBank/DDBJ databases">
        <title>Genome Assembly of Photobacterium sp. AK15.</title>
        <authorList>
            <person name="Khatri I."/>
            <person name="Vaidya B."/>
            <person name="Srinivas T.N.R."/>
            <person name="Subramanian S."/>
            <person name="Pinnaka A."/>
        </authorList>
    </citation>
    <scope>NUCLEOTIDE SEQUENCE [LARGE SCALE GENOMIC DNA]</scope>
    <source>
        <strain evidence="3 4">AK15</strain>
    </source>
</reference>
<dbReference type="AlphaFoldDB" id="L8J5W1"/>
<protein>
    <recommendedName>
        <fullName evidence="5">Outer membrane protein beta-barrel domain-containing protein</fullName>
    </recommendedName>
</protein>
<proteinExistence type="predicted"/>
<dbReference type="PATRIC" id="fig|1056511.3.peg.4529"/>
<sequence>MKINKVVIATLISAVASSAFAADDFNTVVEASHSNRKETSLKLNQSFWGVDASLERVFRDGLGKELNIEVGYPAEIKPGFSITPQVEFTHPDGYVKDSVKPFDLGNTWKFGIQTDLEITSRWNVMFRYRFETAKHGGFTDYDFGGFKDSSGDIRQNTHRLELGTGYEIVDDLELSVKYIGRIYRFDEKNSDNEIKGHNGDWEFKAAYSIGDFTPYAQYTIKNSDHLKSDMGRLNLANENEFKVGLSYSF</sequence>
<dbReference type="RefSeq" id="WP_007470534.1">
    <property type="nucleotide sequence ID" value="NZ_AMZO01000038.1"/>
</dbReference>
<evidence type="ECO:0000313" key="3">
    <source>
        <dbReference type="EMBL" id="ELR63588.1"/>
    </source>
</evidence>
<feature type="chain" id="PRO_5003993336" description="Outer membrane protein beta-barrel domain-containing protein" evidence="2">
    <location>
        <begin position="22"/>
        <end position="249"/>
    </location>
</feature>
<keyword evidence="4" id="KW-1185">Reference proteome</keyword>
<comment type="caution">
    <text evidence="3">The sequence shown here is derived from an EMBL/GenBank/DDBJ whole genome shotgun (WGS) entry which is preliminary data.</text>
</comment>
<evidence type="ECO:0000256" key="1">
    <source>
        <dbReference type="ARBA" id="ARBA00022729"/>
    </source>
</evidence>
<evidence type="ECO:0000313" key="4">
    <source>
        <dbReference type="Proteomes" id="UP000011134"/>
    </source>
</evidence>
<keyword evidence="1 2" id="KW-0732">Signal</keyword>
<dbReference type="Pfam" id="PF06178">
    <property type="entry name" value="KdgM"/>
    <property type="match status" value="1"/>
</dbReference>
<feature type="signal peptide" evidence="2">
    <location>
        <begin position="1"/>
        <end position="21"/>
    </location>
</feature>
<accession>L8J5W1</accession>
<gene>
    <name evidence="3" type="ORF">C942_03605</name>
</gene>
<dbReference type="SUPFAM" id="SSF56935">
    <property type="entry name" value="Porins"/>
    <property type="match status" value="1"/>
</dbReference>
<dbReference type="InterPro" id="IPR053713">
    <property type="entry name" value="Bact_OM_Channel_sf"/>
</dbReference>
<organism evidence="3 4">
    <name type="scientific">Photobacterium marinum</name>
    <dbReference type="NCBI Taxonomy" id="1056511"/>
    <lineage>
        <taxon>Bacteria</taxon>
        <taxon>Pseudomonadati</taxon>
        <taxon>Pseudomonadota</taxon>
        <taxon>Gammaproteobacteria</taxon>
        <taxon>Vibrionales</taxon>
        <taxon>Vibrionaceae</taxon>
        <taxon>Photobacterium</taxon>
    </lineage>
</organism>
<dbReference type="InterPro" id="IPR009331">
    <property type="entry name" value="Oligogalacturonate-sp_porin"/>
</dbReference>
<evidence type="ECO:0000256" key="2">
    <source>
        <dbReference type="SAM" id="SignalP"/>
    </source>
</evidence>
<evidence type="ECO:0008006" key="5">
    <source>
        <dbReference type="Google" id="ProtNLM"/>
    </source>
</evidence>